<dbReference type="Proteomes" id="UP000324022">
    <property type="component" value="Unassembled WGS sequence"/>
</dbReference>
<evidence type="ECO:0000313" key="4">
    <source>
        <dbReference type="Proteomes" id="UP000324022"/>
    </source>
</evidence>
<dbReference type="GO" id="GO:0003824">
    <property type="term" value="F:catalytic activity"/>
    <property type="evidence" value="ECO:0007669"/>
    <property type="project" value="InterPro"/>
</dbReference>
<dbReference type="GO" id="GO:0006635">
    <property type="term" value="P:fatty acid beta-oxidation"/>
    <property type="evidence" value="ECO:0007669"/>
    <property type="project" value="TreeGrafter"/>
</dbReference>
<accession>A0A5C3E9X7</accession>
<comment type="similarity">
    <text evidence="1 2">Belongs to the enoyl-CoA hydratase/isomerase family.</text>
</comment>
<protein>
    <submittedName>
        <fullName evidence="3">Related to Enoyl-CoA hydratase</fullName>
    </submittedName>
</protein>
<sequence length="338" mass="37007">MEEWEQVTPHLKTSRPQHDILIISLINEPYNFLDRDCFEELKQIISPLTANTTRAVILTSGIKDIFVTHYNVDEIIAFGQSMPAWMPTSPFIIRTALRCESFLASLGLRALTRKTLFAGVADLNLYKEVCGLIRSKPQVFIAAINGLCFGGGCEFALACDYRVLVDTDHPVMGQVESLIGLIPGGGGTQFFSRALGTAKALELCLEGKAIKPSEALELGLVNRTCPANELLPTAIDLARRLARRSPFSVQAIKDSVHVGSSLTLSEGLLREQSWFGGAALVAETQEAMKKYVAQIEKAKPQDLHDFHKFLQPLEQGSFHDFTPNSAASSSKAKAAKTD</sequence>
<dbReference type="CDD" id="cd06558">
    <property type="entry name" value="crotonase-like"/>
    <property type="match status" value="1"/>
</dbReference>
<dbReference type="OrthoDB" id="410701at2759"/>
<dbReference type="InterPro" id="IPR001753">
    <property type="entry name" value="Enoyl-CoA_hydra/iso"/>
</dbReference>
<dbReference type="PROSITE" id="PS00166">
    <property type="entry name" value="ENOYL_COA_HYDRATASE"/>
    <property type="match status" value="1"/>
</dbReference>
<dbReference type="GO" id="GO:0005739">
    <property type="term" value="C:mitochondrion"/>
    <property type="evidence" value="ECO:0007669"/>
    <property type="project" value="TreeGrafter"/>
</dbReference>
<keyword evidence="4" id="KW-1185">Reference proteome</keyword>
<dbReference type="InterPro" id="IPR029045">
    <property type="entry name" value="ClpP/crotonase-like_dom_sf"/>
</dbReference>
<name>A0A5C3E9X7_9BASI</name>
<dbReference type="Pfam" id="PF00378">
    <property type="entry name" value="ECH_1"/>
    <property type="match status" value="1"/>
</dbReference>
<reference evidence="3 4" key="1">
    <citation type="submission" date="2018-03" db="EMBL/GenBank/DDBJ databases">
        <authorList>
            <person name="Guldener U."/>
        </authorList>
    </citation>
    <scope>NUCLEOTIDE SEQUENCE [LARGE SCALE GENOMIC DNA]</scope>
    <source>
        <strain evidence="3 4">NBRC100155</strain>
    </source>
</reference>
<gene>
    <name evidence="3" type="ORF">UTRI_04168_B</name>
</gene>
<dbReference type="EMBL" id="OOIN01000015">
    <property type="protein sequence ID" value="SPO26855.1"/>
    <property type="molecule type" value="Genomic_DNA"/>
</dbReference>
<proteinExistence type="inferred from homology"/>
<dbReference type="Gene3D" id="3.90.226.10">
    <property type="entry name" value="2-enoyl-CoA Hydratase, Chain A, domain 1"/>
    <property type="match status" value="1"/>
</dbReference>
<organism evidence="3 4">
    <name type="scientific">Ustilago trichophora</name>
    <dbReference type="NCBI Taxonomy" id="86804"/>
    <lineage>
        <taxon>Eukaryota</taxon>
        <taxon>Fungi</taxon>
        <taxon>Dikarya</taxon>
        <taxon>Basidiomycota</taxon>
        <taxon>Ustilaginomycotina</taxon>
        <taxon>Ustilaginomycetes</taxon>
        <taxon>Ustilaginales</taxon>
        <taxon>Ustilaginaceae</taxon>
        <taxon>Ustilago</taxon>
    </lineage>
</organism>
<evidence type="ECO:0000256" key="1">
    <source>
        <dbReference type="ARBA" id="ARBA00005254"/>
    </source>
</evidence>
<dbReference type="PANTHER" id="PTHR11941">
    <property type="entry name" value="ENOYL-COA HYDRATASE-RELATED"/>
    <property type="match status" value="1"/>
</dbReference>
<evidence type="ECO:0000256" key="2">
    <source>
        <dbReference type="RuleBase" id="RU003707"/>
    </source>
</evidence>
<dbReference type="PANTHER" id="PTHR11941:SF54">
    <property type="entry name" value="ENOYL-COA HYDRATASE, MITOCHONDRIAL"/>
    <property type="match status" value="1"/>
</dbReference>
<dbReference type="SUPFAM" id="SSF52096">
    <property type="entry name" value="ClpP/crotonase"/>
    <property type="match status" value="1"/>
</dbReference>
<dbReference type="AlphaFoldDB" id="A0A5C3E9X7"/>
<dbReference type="InterPro" id="IPR018376">
    <property type="entry name" value="Enoyl-CoA_hyd/isom_CS"/>
</dbReference>
<evidence type="ECO:0000313" key="3">
    <source>
        <dbReference type="EMBL" id="SPO26855.1"/>
    </source>
</evidence>